<sequence>MGKQLQKVRTVIGVMVIMLFGIITNSLAQEVSINGTVTDAEASQTLPGVNVIVKGTSIGTSTNVEGNYELNVPSLQDTLIFSFVGYQTKEVPISGQETIDVVMQSQAVAGDEVVVVGYGTQKEENLTGAVSSVQGSDKLASRPITNLGQGLQGAIPNLNIDFSDGAPGTEPSFNVRGFTSTNGGEPLVLVDGVEMDPSLLNPNEVESVSVLKDASAAAVYGSRAAFGVVLITTKKGRKGQKPKVDVSTSFSMNRPTEIPDLVDSRQYIQFREEKAANLGQGAPFNEETKALLLAYYNDPANNPSARINPNDPTQYQYFGNTDWFATVFENYSPLKKTNISLSGSTDNITYYLSGGLLDQAGILKFGNDSYNRSNLRAKFDVDATDWLTFKVNSVLTTTQQDQIYNYAGIGTVWHDLTRKSIFRPLTNPDGTNTPSTVAFLKDGGRDRMAETDAWVTLDAVVNPFEGLQITGSYSYNNFTSERKQHRKRIEMYTGPSELNTPNTTHTTPTALFLDDIRNDYYAINIYGEYEKQFLEDHNIKVTLGFNEEKKEFHFTNSGNQSLLTDQLPSINLTTATPTVGETITSWALQGYFYRLNYILKDRYLLEFNGRYDATSRYPSEDRWGFFPSVSAGWIISEESFMQPLQPTISKLKIRGSWGQLGNQSVIDETSSTLNFPYLPTLEAFRPGAILGGDRPLSVMDPLLVSSSLTWETATSKNIGVDVGMFDSRLDFSFDYFERLVTDQLGPSSSVPATLGTEAPRSNAVESVTKGWEFEGSWRGNIGEVNYNVGFNIADSYAEVTKYNNPTKSLAAPFYEGQRIGEIWGYKTNGLFDSRDEYLSSGLDYSNRTGLQIEGGDVWFVDQNGDGIIDQGNQTVGNSGDLTVIGNTIPRYTYGINLGAAWKGVSLDVFMQGVAKRDLALNGGLFWPNENGTPQVNHLDYWTEDNKGAYWPRALGNQGGFNYATSDRYLQDFSYLRMKQLTLAYSFSNSLLEKTLLKSARVYVTGQNLFELDNVLSGFDPEISSGGFNGWGSGKSYPFQRSVSLGIDVSF</sequence>
<evidence type="ECO:0000256" key="6">
    <source>
        <dbReference type="ARBA" id="ARBA00023136"/>
    </source>
</evidence>
<dbReference type="SUPFAM" id="SSF56935">
    <property type="entry name" value="Porins"/>
    <property type="match status" value="1"/>
</dbReference>
<dbReference type="InterPro" id="IPR012910">
    <property type="entry name" value="Plug_dom"/>
</dbReference>
<evidence type="ECO:0000256" key="5">
    <source>
        <dbReference type="ARBA" id="ARBA00023077"/>
    </source>
</evidence>
<keyword evidence="6 8" id="KW-0472">Membrane</keyword>
<organism evidence="12 13">
    <name type="scientific">Fodinibius salsisoli</name>
    <dbReference type="NCBI Taxonomy" id="2820877"/>
    <lineage>
        <taxon>Bacteria</taxon>
        <taxon>Pseudomonadati</taxon>
        <taxon>Balneolota</taxon>
        <taxon>Balneolia</taxon>
        <taxon>Balneolales</taxon>
        <taxon>Balneolaceae</taxon>
        <taxon>Fodinibius</taxon>
    </lineage>
</organism>
<dbReference type="SUPFAM" id="SSF49464">
    <property type="entry name" value="Carboxypeptidase regulatory domain-like"/>
    <property type="match status" value="1"/>
</dbReference>
<comment type="caution">
    <text evidence="12">The sequence shown here is derived from an EMBL/GenBank/DDBJ whole genome shotgun (WGS) entry which is preliminary data.</text>
</comment>
<dbReference type="NCBIfam" id="TIGR04057">
    <property type="entry name" value="SusC_RagA_signa"/>
    <property type="match status" value="1"/>
</dbReference>
<keyword evidence="4 8" id="KW-0812">Transmembrane</keyword>
<keyword evidence="5 9" id="KW-0798">TonB box</keyword>
<dbReference type="RefSeq" id="WP_265766699.1">
    <property type="nucleotide sequence ID" value="NZ_JAGGJA010000009.1"/>
</dbReference>
<dbReference type="InterPro" id="IPR023997">
    <property type="entry name" value="TonB-dep_OMP_SusC/RagA_CS"/>
</dbReference>
<evidence type="ECO:0000259" key="11">
    <source>
        <dbReference type="Pfam" id="PF07715"/>
    </source>
</evidence>
<dbReference type="Proteomes" id="UP001207918">
    <property type="component" value="Unassembled WGS sequence"/>
</dbReference>
<evidence type="ECO:0000256" key="1">
    <source>
        <dbReference type="ARBA" id="ARBA00004571"/>
    </source>
</evidence>
<name>A0ABT3PPX5_9BACT</name>
<dbReference type="PROSITE" id="PS52016">
    <property type="entry name" value="TONB_DEPENDENT_REC_3"/>
    <property type="match status" value="1"/>
</dbReference>
<dbReference type="InterPro" id="IPR000531">
    <property type="entry name" value="Beta-barrel_TonB"/>
</dbReference>
<gene>
    <name evidence="12" type="ORF">J6I44_13680</name>
</gene>
<keyword evidence="13" id="KW-1185">Reference proteome</keyword>
<evidence type="ECO:0000256" key="8">
    <source>
        <dbReference type="PROSITE-ProRule" id="PRU01360"/>
    </source>
</evidence>
<dbReference type="EMBL" id="JAGGJA010000009">
    <property type="protein sequence ID" value="MCW9707912.1"/>
    <property type="molecule type" value="Genomic_DNA"/>
</dbReference>
<evidence type="ECO:0000256" key="4">
    <source>
        <dbReference type="ARBA" id="ARBA00022692"/>
    </source>
</evidence>
<comment type="subcellular location">
    <subcellularLocation>
        <location evidence="1 8">Cell outer membrane</location>
        <topology evidence="1 8">Multi-pass membrane protein</topology>
    </subcellularLocation>
</comment>
<comment type="similarity">
    <text evidence="8 9">Belongs to the TonB-dependent receptor family.</text>
</comment>
<dbReference type="InterPro" id="IPR036942">
    <property type="entry name" value="Beta-barrel_TonB_sf"/>
</dbReference>
<dbReference type="InterPro" id="IPR008969">
    <property type="entry name" value="CarboxyPept-like_regulatory"/>
</dbReference>
<protein>
    <submittedName>
        <fullName evidence="12">TonB-dependent receptor</fullName>
    </submittedName>
</protein>
<keyword evidence="3 8" id="KW-1134">Transmembrane beta strand</keyword>
<evidence type="ECO:0000313" key="12">
    <source>
        <dbReference type="EMBL" id="MCW9707912.1"/>
    </source>
</evidence>
<evidence type="ECO:0000256" key="3">
    <source>
        <dbReference type="ARBA" id="ARBA00022452"/>
    </source>
</evidence>
<accession>A0ABT3PPX5</accession>
<dbReference type="InterPro" id="IPR023996">
    <property type="entry name" value="TonB-dep_OMP_SusC/RagA"/>
</dbReference>
<proteinExistence type="inferred from homology"/>
<dbReference type="Pfam" id="PF13715">
    <property type="entry name" value="CarbopepD_reg_2"/>
    <property type="match status" value="1"/>
</dbReference>
<evidence type="ECO:0000313" key="13">
    <source>
        <dbReference type="Proteomes" id="UP001207918"/>
    </source>
</evidence>
<keyword evidence="2 8" id="KW-0813">Transport</keyword>
<dbReference type="Gene3D" id="2.170.130.10">
    <property type="entry name" value="TonB-dependent receptor, plug domain"/>
    <property type="match status" value="1"/>
</dbReference>
<dbReference type="InterPro" id="IPR039426">
    <property type="entry name" value="TonB-dep_rcpt-like"/>
</dbReference>
<dbReference type="Pfam" id="PF07715">
    <property type="entry name" value="Plug"/>
    <property type="match status" value="1"/>
</dbReference>
<dbReference type="InterPro" id="IPR037066">
    <property type="entry name" value="Plug_dom_sf"/>
</dbReference>
<feature type="domain" description="TonB-dependent receptor plug" evidence="11">
    <location>
        <begin position="125"/>
        <end position="228"/>
    </location>
</feature>
<dbReference type="Pfam" id="PF00593">
    <property type="entry name" value="TonB_dep_Rec_b-barrel"/>
    <property type="match status" value="1"/>
</dbReference>
<dbReference type="Gene3D" id="2.40.170.20">
    <property type="entry name" value="TonB-dependent receptor, beta-barrel domain"/>
    <property type="match status" value="1"/>
</dbReference>
<feature type="domain" description="TonB-dependent receptor-like beta-barrel" evidence="10">
    <location>
        <begin position="297"/>
        <end position="902"/>
    </location>
</feature>
<evidence type="ECO:0000256" key="7">
    <source>
        <dbReference type="ARBA" id="ARBA00023237"/>
    </source>
</evidence>
<evidence type="ECO:0000259" key="10">
    <source>
        <dbReference type="Pfam" id="PF00593"/>
    </source>
</evidence>
<dbReference type="Gene3D" id="2.60.40.1120">
    <property type="entry name" value="Carboxypeptidase-like, regulatory domain"/>
    <property type="match status" value="1"/>
</dbReference>
<reference evidence="12 13" key="1">
    <citation type="submission" date="2021-03" db="EMBL/GenBank/DDBJ databases">
        <title>Aliifodinibius sp. nov., a new bacterium isolated from saline soil.</title>
        <authorList>
            <person name="Galisteo C."/>
            <person name="De La Haba R."/>
            <person name="Sanchez-Porro C."/>
            <person name="Ventosa A."/>
        </authorList>
    </citation>
    <scope>NUCLEOTIDE SEQUENCE [LARGE SCALE GENOMIC DNA]</scope>
    <source>
        <strain evidence="12 13">1BSP15-2V2</strain>
    </source>
</reference>
<evidence type="ECO:0000256" key="2">
    <source>
        <dbReference type="ARBA" id="ARBA00022448"/>
    </source>
</evidence>
<dbReference type="NCBIfam" id="TIGR04056">
    <property type="entry name" value="OMP_RagA_SusC"/>
    <property type="match status" value="1"/>
</dbReference>
<evidence type="ECO:0000256" key="9">
    <source>
        <dbReference type="RuleBase" id="RU003357"/>
    </source>
</evidence>
<keyword evidence="7 8" id="KW-0998">Cell outer membrane</keyword>
<keyword evidence="12" id="KW-0675">Receptor</keyword>